<dbReference type="InterPro" id="IPR026506">
    <property type="entry name" value="GDPGP"/>
</dbReference>
<dbReference type="AlphaFoldDB" id="A0A8T2R2C7"/>
<keyword evidence="16" id="KW-1185">Reference proteome</keyword>
<evidence type="ECO:0000256" key="11">
    <source>
        <dbReference type="ARBA" id="ARBA00022741"/>
    </source>
</evidence>
<dbReference type="Pfam" id="PF26217">
    <property type="entry name" value="GDPGP1_N"/>
    <property type="match status" value="1"/>
</dbReference>
<reference evidence="15" key="1">
    <citation type="submission" date="2021-08" db="EMBL/GenBank/DDBJ databases">
        <title>WGS assembly of Ceratopteris richardii.</title>
        <authorList>
            <person name="Marchant D.B."/>
            <person name="Chen G."/>
            <person name="Jenkins J."/>
            <person name="Shu S."/>
            <person name="Leebens-Mack J."/>
            <person name="Grimwood J."/>
            <person name="Schmutz J."/>
            <person name="Soltis P."/>
            <person name="Soltis D."/>
            <person name="Chen Z.-H."/>
        </authorList>
    </citation>
    <scope>NUCLEOTIDE SEQUENCE</scope>
    <source>
        <strain evidence="15">Whitten #5841</strain>
        <tissue evidence="15">Leaf</tissue>
    </source>
</reference>
<dbReference type="EMBL" id="CM035435">
    <property type="protein sequence ID" value="KAH7290447.1"/>
    <property type="molecule type" value="Genomic_DNA"/>
</dbReference>
<keyword evidence="10" id="KW-0548">Nucleotidyltransferase</keyword>
<keyword evidence="8" id="KW-0344">Guanine-nucleotide releasing factor</keyword>
<evidence type="ECO:0000256" key="10">
    <source>
        <dbReference type="ARBA" id="ARBA00022695"/>
    </source>
</evidence>
<dbReference type="OrthoDB" id="417175at2759"/>
<comment type="similarity">
    <text evidence="4">Belongs to the GDPGP1 family.</text>
</comment>
<evidence type="ECO:0000256" key="6">
    <source>
        <dbReference type="ARBA" id="ARBA00018857"/>
    </source>
</evidence>
<accession>A0A8T2R2C7</accession>
<dbReference type="OMA" id="ACICLQI"/>
<dbReference type="PANTHER" id="PTHR20884">
    <property type="entry name" value="GDP-D-GLUCOSE PHOSPHORYLASE 1"/>
    <property type="match status" value="1"/>
</dbReference>
<dbReference type="EMBL" id="CM035435">
    <property type="protein sequence ID" value="KAH7290449.1"/>
    <property type="molecule type" value="Genomic_DNA"/>
</dbReference>
<evidence type="ECO:0000256" key="7">
    <source>
        <dbReference type="ARBA" id="ARBA00022490"/>
    </source>
</evidence>
<dbReference type="EC" id="2.7.7.78" evidence="5"/>
<evidence type="ECO:0000313" key="16">
    <source>
        <dbReference type="Proteomes" id="UP000825935"/>
    </source>
</evidence>
<evidence type="ECO:0000313" key="15">
    <source>
        <dbReference type="EMBL" id="KAH7290446.1"/>
    </source>
</evidence>
<keyword evidence="9" id="KW-0808">Transferase</keyword>
<dbReference type="EMBL" id="CM035435">
    <property type="protein sequence ID" value="KAH7290446.1"/>
    <property type="molecule type" value="Genomic_DNA"/>
</dbReference>
<dbReference type="GO" id="GO:0000166">
    <property type="term" value="F:nucleotide binding"/>
    <property type="evidence" value="ECO:0007669"/>
    <property type="project" value="UniProtKB-KW"/>
</dbReference>
<comment type="function">
    <text evidence="2">Specific and highly efficient GDP-D-glucose phosphorylase regulating the levels of GDP-D-glucose in cells.</text>
</comment>
<comment type="caution">
    <text evidence="15">The sequence shown here is derived from an EMBL/GenBank/DDBJ whole genome shotgun (WGS) entry which is preliminary data.</text>
</comment>
<keyword evidence="11" id="KW-0547">Nucleotide-binding</keyword>
<evidence type="ECO:0000259" key="13">
    <source>
        <dbReference type="Pfam" id="PF26216"/>
    </source>
</evidence>
<dbReference type="Pfam" id="PF26216">
    <property type="entry name" value="GDPGP1_C"/>
    <property type="match status" value="1"/>
</dbReference>
<evidence type="ECO:0000256" key="8">
    <source>
        <dbReference type="ARBA" id="ARBA00022658"/>
    </source>
</evidence>
<dbReference type="PANTHER" id="PTHR20884:SF8">
    <property type="entry name" value="GDP-D-GLUCOSE PHOSPHORYLASE 1"/>
    <property type="match status" value="1"/>
</dbReference>
<name>A0A8T2R2C7_CERRI</name>
<gene>
    <name evidence="15" type="ORF">KP509_30G049000</name>
</gene>
<dbReference type="GO" id="GO:0005737">
    <property type="term" value="C:cytoplasm"/>
    <property type="evidence" value="ECO:0007669"/>
    <property type="project" value="UniProtKB-SubCell"/>
</dbReference>
<dbReference type="Proteomes" id="UP000825935">
    <property type="component" value="Chromosome 30"/>
</dbReference>
<evidence type="ECO:0000256" key="5">
    <source>
        <dbReference type="ARBA" id="ARBA00012507"/>
    </source>
</evidence>
<dbReference type="InterPro" id="IPR058865">
    <property type="entry name" value="GDPGP1_C"/>
</dbReference>
<feature type="domain" description="GDPGP1-like C-terminal" evidence="13">
    <location>
        <begin position="247"/>
        <end position="394"/>
    </location>
</feature>
<keyword evidence="12" id="KW-0378">Hydrolase</keyword>
<protein>
    <recommendedName>
        <fullName evidence="6">GDP-D-glucose phosphorylase 1</fullName>
        <ecNumber evidence="5">2.7.7.78</ecNumber>
    </recommendedName>
</protein>
<evidence type="ECO:0000256" key="2">
    <source>
        <dbReference type="ARBA" id="ARBA00003049"/>
    </source>
</evidence>
<evidence type="ECO:0000256" key="3">
    <source>
        <dbReference type="ARBA" id="ARBA00004496"/>
    </source>
</evidence>
<dbReference type="EMBL" id="CM035435">
    <property type="protein sequence ID" value="KAH7290448.1"/>
    <property type="molecule type" value="Genomic_DNA"/>
</dbReference>
<comment type="subcellular location">
    <subcellularLocation>
        <location evidence="3">Cytoplasm</location>
    </subcellularLocation>
</comment>
<evidence type="ECO:0000256" key="1">
    <source>
        <dbReference type="ARBA" id="ARBA00000063"/>
    </source>
</evidence>
<dbReference type="GO" id="GO:0006006">
    <property type="term" value="P:glucose metabolic process"/>
    <property type="evidence" value="ECO:0007669"/>
    <property type="project" value="TreeGrafter"/>
</dbReference>
<dbReference type="GO" id="GO:0005085">
    <property type="term" value="F:guanyl-nucleotide exchange factor activity"/>
    <property type="evidence" value="ECO:0007669"/>
    <property type="project" value="UniProtKB-KW"/>
</dbReference>
<dbReference type="InterPro" id="IPR058866">
    <property type="entry name" value="GDPGP1_N"/>
</dbReference>
<proteinExistence type="inferred from homology"/>
<comment type="catalytic activity">
    <reaction evidence="1">
        <text>GDP-alpha-D-glucose + phosphate = alpha-D-glucose 1-phosphate + GDP + H(+)</text>
        <dbReference type="Rhea" id="RHEA:30387"/>
        <dbReference type="ChEBI" id="CHEBI:15378"/>
        <dbReference type="ChEBI" id="CHEBI:43474"/>
        <dbReference type="ChEBI" id="CHEBI:58189"/>
        <dbReference type="ChEBI" id="CHEBI:58601"/>
        <dbReference type="ChEBI" id="CHEBI:62230"/>
        <dbReference type="EC" id="2.7.7.78"/>
    </reaction>
</comment>
<feature type="domain" description="GDPGP1-like N-terminal" evidence="14">
    <location>
        <begin position="70"/>
        <end position="240"/>
    </location>
</feature>
<evidence type="ECO:0000256" key="12">
    <source>
        <dbReference type="ARBA" id="ARBA00022801"/>
    </source>
</evidence>
<evidence type="ECO:0000256" key="4">
    <source>
        <dbReference type="ARBA" id="ARBA00006451"/>
    </source>
</evidence>
<evidence type="ECO:0000259" key="14">
    <source>
        <dbReference type="Pfam" id="PF26217"/>
    </source>
</evidence>
<sequence length="429" mass="48343">MRTIQRVETVLSINQYDAESDKEPLGKCCMPGSFLPLFKLPKRERFPSMHDVGHVKNMGSIDSDESSDFLDMVILAQWEDRAARGLFRYDVTACETKVLPGEYGFIAQLNEGRHLKKRPTEFRIDQVLQEFDPAKFNFTKAAKEELLFCVEVGGVQHGEFCHAANVSIGTNAVIINVSPIEYGHVLLVPKITEHIPQRIDVSSLQLALNMAIEANNPFFRLGYNSLGAFATINHLHFQAYYLAVPFPVERAPSVPLLTRKSNNGVKILQLVDYPVRGLVFESAESMHQLAVLVTNCCSILQEKNIPFNLLIADCGKLVYLFPQWYAERQASGKVDKELLDTQVNPAVWEISGHIVLKRKEDYERASEDYAWRLLAEVSLDEDAFEELKRMCLGECLHGSMICNVPAEDLDVPIHSKVSAPEKCSLEVEI</sequence>
<keyword evidence="7" id="KW-0963">Cytoplasm</keyword>
<dbReference type="GO" id="GO:0080048">
    <property type="term" value="F:GDP-D-glucose phosphorylase activity"/>
    <property type="evidence" value="ECO:0007669"/>
    <property type="project" value="UniProtKB-EC"/>
</dbReference>
<evidence type="ECO:0000256" key="9">
    <source>
        <dbReference type="ARBA" id="ARBA00022679"/>
    </source>
</evidence>
<organism evidence="15 16">
    <name type="scientific">Ceratopteris richardii</name>
    <name type="common">Triangle waterfern</name>
    <dbReference type="NCBI Taxonomy" id="49495"/>
    <lineage>
        <taxon>Eukaryota</taxon>
        <taxon>Viridiplantae</taxon>
        <taxon>Streptophyta</taxon>
        <taxon>Embryophyta</taxon>
        <taxon>Tracheophyta</taxon>
        <taxon>Polypodiopsida</taxon>
        <taxon>Polypodiidae</taxon>
        <taxon>Polypodiales</taxon>
        <taxon>Pteridineae</taxon>
        <taxon>Pteridaceae</taxon>
        <taxon>Parkerioideae</taxon>
        <taxon>Ceratopteris</taxon>
    </lineage>
</organism>
<dbReference type="GO" id="GO:0016787">
    <property type="term" value="F:hydrolase activity"/>
    <property type="evidence" value="ECO:0007669"/>
    <property type="project" value="UniProtKB-KW"/>
</dbReference>